<evidence type="ECO:0000259" key="3">
    <source>
        <dbReference type="Pfam" id="PF13579"/>
    </source>
</evidence>
<dbReference type="Pfam" id="PF13692">
    <property type="entry name" value="Glyco_trans_1_4"/>
    <property type="match status" value="1"/>
</dbReference>
<dbReference type="AlphaFoldDB" id="A0A1G6K0C9"/>
<dbReference type="GO" id="GO:1901137">
    <property type="term" value="P:carbohydrate derivative biosynthetic process"/>
    <property type="evidence" value="ECO:0007669"/>
    <property type="project" value="UniProtKB-ARBA"/>
</dbReference>
<dbReference type="Pfam" id="PF13579">
    <property type="entry name" value="Glyco_trans_4_4"/>
    <property type="match status" value="1"/>
</dbReference>
<name>A0A1G6K0C9_9ACTN</name>
<dbReference type="SUPFAM" id="SSF53756">
    <property type="entry name" value="UDP-Glycosyltransferase/glycogen phosphorylase"/>
    <property type="match status" value="1"/>
</dbReference>
<dbReference type="GO" id="GO:0016757">
    <property type="term" value="F:glycosyltransferase activity"/>
    <property type="evidence" value="ECO:0007669"/>
    <property type="project" value="UniProtKB-KW"/>
</dbReference>
<sequence length="397" mass="43829">MRILNVTAQKPDATGSGVYLAEMVRSEVALGHEAAVVCGLAADDEVRSLPGEAHVLAVRFDTPGLPFHVCGMSDTMPYAATRYRDLTPDMLAAFEGGFSRVIREAVEEFDPDLVICHHLYVVTALVRELVDDRPVVAICHSTCLRQLAQHGLERERIARAVRRLDCVYALHGAQREQIVEQLGVTPERVRVLGTGYNARVFHADADAPRKPGRIVYAGKIWRKKGVESLLRAYAAMDGRGLDLRLAGGRGDDAEFEAIRRLVDECPWHVELLGRLSQADLAVEYRRAELFVLPSFYEGLPLVVIEALASGCKAVVTDLPGIRPWVQSNVPDAPVWWVRPPRIRNTDEPCEDDLPAFEGRLAAAMREALASDCCGCDVSALSWDALTARLLLDYPIDK</sequence>
<evidence type="ECO:0000256" key="2">
    <source>
        <dbReference type="ARBA" id="ARBA00022679"/>
    </source>
</evidence>
<reference evidence="5" key="1">
    <citation type="submission" date="2016-10" db="EMBL/GenBank/DDBJ databases">
        <authorList>
            <person name="Varghese N."/>
            <person name="Submissions S."/>
        </authorList>
    </citation>
    <scope>NUCLEOTIDE SEQUENCE [LARGE SCALE GENOMIC DNA]</scope>
    <source>
        <strain evidence="5">DSM 22619</strain>
    </source>
</reference>
<organism evidence="4 5">
    <name type="scientific">Parafannyhessea umbonata</name>
    <dbReference type="NCBI Taxonomy" id="604330"/>
    <lineage>
        <taxon>Bacteria</taxon>
        <taxon>Bacillati</taxon>
        <taxon>Actinomycetota</taxon>
        <taxon>Coriobacteriia</taxon>
        <taxon>Coriobacteriales</taxon>
        <taxon>Atopobiaceae</taxon>
        <taxon>Parafannyhessea</taxon>
    </lineage>
</organism>
<keyword evidence="1" id="KW-0328">Glycosyltransferase</keyword>
<dbReference type="EMBL" id="FMZL01000006">
    <property type="protein sequence ID" value="SDC24427.1"/>
    <property type="molecule type" value="Genomic_DNA"/>
</dbReference>
<dbReference type="RefSeq" id="WP_090845871.1">
    <property type="nucleotide sequence ID" value="NZ_FMZL01000006.1"/>
</dbReference>
<dbReference type="PANTHER" id="PTHR45947:SF3">
    <property type="entry name" value="SULFOQUINOVOSYL TRANSFERASE SQD2"/>
    <property type="match status" value="1"/>
</dbReference>
<gene>
    <name evidence="4" type="ORF">SAMN04487824_10648</name>
</gene>
<evidence type="ECO:0000256" key="1">
    <source>
        <dbReference type="ARBA" id="ARBA00022676"/>
    </source>
</evidence>
<evidence type="ECO:0000313" key="5">
    <source>
        <dbReference type="Proteomes" id="UP000198528"/>
    </source>
</evidence>
<protein>
    <submittedName>
        <fullName evidence="4">Glycosyl transferase 4-like domain-containing protein</fullName>
    </submittedName>
</protein>
<keyword evidence="2 4" id="KW-0808">Transferase</keyword>
<dbReference type="STRING" id="604330.SAMN04489857_1442"/>
<proteinExistence type="predicted"/>
<keyword evidence="5" id="KW-1185">Reference proteome</keyword>
<dbReference type="CDD" id="cd03801">
    <property type="entry name" value="GT4_PimA-like"/>
    <property type="match status" value="1"/>
</dbReference>
<evidence type="ECO:0000313" key="4">
    <source>
        <dbReference type="EMBL" id="SDC24427.1"/>
    </source>
</evidence>
<accession>A0A1G6K0C9</accession>
<dbReference type="PANTHER" id="PTHR45947">
    <property type="entry name" value="SULFOQUINOVOSYL TRANSFERASE SQD2"/>
    <property type="match status" value="1"/>
</dbReference>
<dbReference type="InterPro" id="IPR050194">
    <property type="entry name" value="Glycosyltransferase_grp1"/>
</dbReference>
<dbReference type="InterPro" id="IPR028098">
    <property type="entry name" value="Glyco_trans_4-like_N"/>
</dbReference>
<dbReference type="Gene3D" id="3.40.50.2000">
    <property type="entry name" value="Glycogen Phosphorylase B"/>
    <property type="match status" value="2"/>
</dbReference>
<feature type="domain" description="Glycosyltransferase subfamily 4-like N-terminal" evidence="3">
    <location>
        <begin position="14"/>
        <end position="194"/>
    </location>
</feature>
<dbReference type="Proteomes" id="UP000198528">
    <property type="component" value="Unassembled WGS sequence"/>
</dbReference>